<dbReference type="EMBL" id="CM045765">
    <property type="protein sequence ID" value="KAI8000574.1"/>
    <property type="molecule type" value="Genomic_DNA"/>
</dbReference>
<evidence type="ECO:0000313" key="1">
    <source>
        <dbReference type="EMBL" id="KAI8000574.1"/>
    </source>
</evidence>
<name>A0ACC0GIA6_9ERIC</name>
<sequence length="135" mass="14838">MELIEKMPNKGLKPGASAWGALLSACRTHGNSELSSGAFSHILELEPSNLVGYLLASSMYVAGGLWVDAARMRWLVKGRGVRMVTSYSLVHANDKACKFVAGDKHHSFSGEVYLVSEQLHLCMKIDKMHEEAVFE</sequence>
<keyword evidence="2" id="KW-1185">Reference proteome</keyword>
<dbReference type="Proteomes" id="UP001060215">
    <property type="component" value="Chromosome 8"/>
</dbReference>
<protein>
    <submittedName>
        <fullName evidence="1">Pentatricopeptide repeat-containing protein</fullName>
    </submittedName>
</protein>
<gene>
    <name evidence="1" type="ORF">LOK49_LG09G02007</name>
</gene>
<comment type="caution">
    <text evidence="1">The sequence shown here is derived from an EMBL/GenBank/DDBJ whole genome shotgun (WGS) entry which is preliminary data.</text>
</comment>
<accession>A0ACC0GIA6</accession>
<evidence type="ECO:0000313" key="2">
    <source>
        <dbReference type="Proteomes" id="UP001060215"/>
    </source>
</evidence>
<organism evidence="1 2">
    <name type="scientific">Camellia lanceoleosa</name>
    <dbReference type="NCBI Taxonomy" id="1840588"/>
    <lineage>
        <taxon>Eukaryota</taxon>
        <taxon>Viridiplantae</taxon>
        <taxon>Streptophyta</taxon>
        <taxon>Embryophyta</taxon>
        <taxon>Tracheophyta</taxon>
        <taxon>Spermatophyta</taxon>
        <taxon>Magnoliopsida</taxon>
        <taxon>eudicotyledons</taxon>
        <taxon>Gunneridae</taxon>
        <taxon>Pentapetalae</taxon>
        <taxon>asterids</taxon>
        <taxon>Ericales</taxon>
        <taxon>Theaceae</taxon>
        <taxon>Camellia</taxon>
    </lineage>
</organism>
<proteinExistence type="predicted"/>
<reference evidence="1 2" key="1">
    <citation type="journal article" date="2022" name="Plant J.">
        <title>Chromosome-level genome of Camellia lanceoleosa provides a valuable resource for understanding genome evolution and self-incompatibility.</title>
        <authorList>
            <person name="Gong W."/>
            <person name="Xiao S."/>
            <person name="Wang L."/>
            <person name="Liao Z."/>
            <person name="Chang Y."/>
            <person name="Mo W."/>
            <person name="Hu G."/>
            <person name="Li W."/>
            <person name="Zhao G."/>
            <person name="Zhu H."/>
            <person name="Hu X."/>
            <person name="Ji K."/>
            <person name="Xiang X."/>
            <person name="Song Q."/>
            <person name="Yuan D."/>
            <person name="Jin S."/>
            <person name="Zhang L."/>
        </authorList>
    </citation>
    <scope>NUCLEOTIDE SEQUENCE [LARGE SCALE GENOMIC DNA]</scope>
    <source>
        <strain evidence="1">SQ_2022a</strain>
    </source>
</reference>